<reference evidence="2 3" key="1">
    <citation type="submission" date="2019-04" db="EMBL/GenBank/DDBJ databases">
        <title>Annotation for the trematode Fasciola gigantica.</title>
        <authorList>
            <person name="Choi Y.-J."/>
        </authorList>
    </citation>
    <scope>NUCLEOTIDE SEQUENCE [LARGE SCALE GENOMIC DNA]</scope>
    <source>
        <strain evidence="2">Uganda_cow_1</strain>
    </source>
</reference>
<dbReference type="AlphaFoldDB" id="A0A504YS91"/>
<sequence length="251" mass="27315">MFVMSKGDCVYHIGTLLTASLFAADGGSCSQKCVEEETWPPSRRVGYCTLMNEQHAAPPDHRLAVSRIEAFIDETNKINLVVGCTGGHISLWTAGAKLNSKDHSPVAFEPDVARILANLIDSETSTTKYAWKGPSAIRPFGGVTQLYDSTGVVFIPHALIQLDPPAPITSIACEWSWNLFAVGLLHGFAVIDLLVKSTIHAQLLYDRPLQQKISRQRTITNPKTSVESTKQLLETGDEAPTAAEEAEKAQV</sequence>
<feature type="compositionally biased region" description="Polar residues" evidence="1">
    <location>
        <begin position="221"/>
        <end position="232"/>
    </location>
</feature>
<dbReference type="STRING" id="46835.A0A504YS91"/>
<dbReference type="EMBL" id="SUNJ01005809">
    <property type="protein sequence ID" value="TPP63329.1"/>
    <property type="molecule type" value="Genomic_DNA"/>
</dbReference>
<comment type="caution">
    <text evidence="2">The sequence shown here is derived from an EMBL/GenBank/DDBJ whole genome shotgun (WGS) entry which is preliminary data.</text>
</comment>
<dbReference type="OrthoDB" id="19944at2759"/>
<evidence type="ECO:0000256" key="1">
    <source>
        <dbReference type="SAM" id="MobiDB-lite"/>
    </source>
</evidence>
<proteinExistence type="predicted"/>
<dbReference type="Proteomes" id="UP000316759">
    <property type="component" value="Unassembled WGS sequence"/>
</dbReference>
<protein>
    <submittedName>
        <fullName evidence="2">Uncharacterized protein</fullName>
    </submittedName>
</protein>
<gene>
    <name evidence="2" type="ORF">FGIG_11984</name>
</gene>
<feature type="region of interest" description="Disordered" evidence="1">
    <location>
        <begin position="221"/>
        <end position="251"/>
    </location>
</feature>
<keyword evidence="3" id="KW-1185">Reference proteome</keyword>
<evidence type="ECO:0000313" key="3">
    <source>
        <dbReference type="Proteomes" id="UP000316759"/>
    </source>
</evidence>
<accession>A0A504YS91</accession>
<evidence type="ECO:0000313" key="2">
    <source>
        <dbReference type="EMBL" id="TPP63329.1"/>
    </source>
</evidence>
<organism evidence="2 3">
    <name type="scientific">Fasciola gigantica</name>
    <name type="common">Giant liver fluke</name>
    <dbReference type="NCBI Taxonomy" id="46835"/>
    <lineage>
        <taxon>Eukaryota</taxon>
        <taxon>Metazoa</taxon>
        <taxon>Spiralia</taxon>
        <taxon>Lophotrochozoa</taxon>
        <taxon>Platyhelminthes</taxon>
        <taxon>Trematoda</taxon>
        <taxon>Digenea</taxon>
        <taxon>Plagiorchiida</taxon>
        <taxon>Echinostomata</taxon>
        <taxon>Echinostomatoidea</taxon>
        <taxon>Fasciolidae</taxon>
        <taxon>Fasciola</taxon>
    </lineage>
</organism>
<name>A0A504YS91_FASGI</name>